<dbReference type="GO" id="GO:0015031">
    <property type="term" value="P:protein transport"/>
    <property type="evidence" value="ECO:0007669"/>
    <property type="project" value="UniProtKB-KW"/>
</dbReference>
<feature type="domain" description="AAA+ ATPase" evidence="15">
    <location>
        <begin position="207"/>
        <end position="379"/>
    </location>
</feature>
<dbReference type="GO" id="GO:0005886">
    <property type="term" value="C:plasma membrane"/>
    <property type="evidence" value="ECO:0007669"/>
    <property type="project" value="UniProtKB-SubCell"/>
</dbReference>
<evidence type="ECO:0000256" key="3">
    <source>
        <dbReference type="ARBA" id="ARBA00014919"/>
    </source>
</evidence>
<keyword evidence="5" id="KW-1003">Cell membrane</keyword>
<dbReference type="EMBL" id="SNZJ01000004">
    <property type="protein sequence ID" value="TDR56146.1"/>
    <property type="molecule type" value="Genomic_DNA"/>
</dbReference>
<dbReference type="GO" id="GO:0003924">
    <property type="term" value="F:GTPase activity"/>
    <property type="evidence" value="ECO:0007669"/>
    <property type="project" value="UniProtKB-UniRule"/>
</dbReference>
<evidence type="ECO:0000256" key="7">
    <source>
        <dbReference type="ARBA" id="ARBA00022795"/>
    </source>
</evidence>
<keyword evidence="8" id="KW-0653">Protein transport</keyword>
<comment type="similarity">
    <text evidence="2">Belongs to the GTP-binding SRP family.</text>
</comment>
<evidence type="ECO:0000256" key="5">
    <source>
        <dbReference type="ARBA" id="ARBA00022475"/>
    </source>
</evidence>
<name>A0A4V3DQH6_9GAMM</name>
<dbReference type="InterPro" id="IPR020006">
    <property type="entry name" value="FlhF"/>
</dbReference>
<dbReference type="GO" id="GO:0006614">
    <property type="term" value="P:SRP-dependent cotranslational protein targeting to membrane"/>
    <property type="evidence" value="ECO:0007669"/>
    <property type="project" value="UniProtKB-UniRule"/>
</dbReference>
<evidence type="ECO:0000256" key="10">
    <source>
        <dbReference type="ARBA" id="ARBA00023136"/>
    </source>
</evidence>
<feature type="domain" description="SRP54-type proteins GTP-binding" evidence="16">
    <location>
        <begin position="208"/>
        <end position="406"/>
    </location>
</feature>
<keyword evidence="17" id="KW-0966">Cell projection</keyword>
<keyword evidence="9" id="KW-0342">GTP-binding</keyword>
<feature type="region of interest" description="Disordered" evidence="14">
    <location>
        <begin position="51"/>
        <end position="109"/>
    </location>
</feature>
<dbReference type="InterPro" id="IPR027417">
    <property type="entry name" value="P-loop_NTPase"/>
</dbReference>
<dbReference type="FunFam" id="3.40.50.300:FF:000695">
    <property type="entry name" value="Flagellar biosynthesis regulator FlhF"/>
    <property type="match status" value="1"/>
</dbReference>
<evidence type="ECO:0000259" key="15">
    <source>
        <dbReference type="SMART" id="SM00382"/>
    </source>
</evidence>
<dbReference type="SMART" id="SM00962">
    <property type="entry name" value="SRP54"/>
    <property type="match status" value="1"/>
</dbReference>
<dbReference type="GO" id="GO:0044781">
    <property type="term" value="P:bacterial-type flagellum organization"/>
    <property type="evidence" value="ECO:0007669"/>
    <property type="project" value="UniProtKB-UniRule"/>
</dbReference>
<keyword evidence="7" id="KW-1005">Bacterial flagellum biogenesis</keyword>
<keyword evidence="4" id="KW-0813">Transport</keyword>
<keyword evidence="17" id="KW-0969">Cilium</keyword>
<dbReference type="GO" id="GO:0005525">
    <property type="term" value="F:GTP binding"/>
    <property type="evidence" value="ECO:0007669"/>
    <property type="project" value="UniProtKB-UniRule"/>
</dbReference>
<dbReference type="InterPro" id="IPR047040">
    <property type="entry name" value="FlhF__GTPase_dom"/>
</dbReference>
<evidence type="ECO:0000313" key="17">
    <source>
        <dbReference type="EMBL" id="TDR56146.1"/>
    </source>
</evidence>
<keyword evidence="11" id="KW-1006">Bacterial flagellum protein export</keyword>
<dbReference type="InterPro" id="IPR000897">
    <property type="entry name" value="SRP54_GTPase_dom"/>
</dbReference>
<dbReference type="CDD" id="cd17873">
    <property type="entry name" value="FlhF"/>
    <property type="match status" value="1"/>
</dbReference>
<dbReference type="Proteomes" id="UP000295212">
    <property type="component" value="Unassembled WGS sequence"/>
</dbReference>
<evidence type="ECO:0000256" key="9">
    <source>
        <dbReference type="ARBA" id="ARBA00023134"/>
    </source>
</evidence>
<gene>
    <name evidence="17" type="ORF">DFP85_10461</name>
</gene>
<evidence type="ECO:0000256" key="11">
    <source>
        <dbReference type="ARBA" id="ARBA00023225"/>
    </source>
</evidence>
<dbReference type="PANTHER" id="PTHR43134:SF3">
    <property type="entry name" value="FLAGELLAR BIOSYNTHESIS PROTEIN FLHF"/>
    <property type="match status" value="1"/>
</dbReference>
<evidence type="ECO:0000256" key="2">
    <source>
        <dbReference type="ARBA" id="ARBA00008531"/>
    </source>
</evidence>
<dbReference type="Gene3D" id="3.40.50.300">
    <property type="entry name" value="P-loop containing nucleotide triphosphate hydrolases"/>
    <property type="match status" value="1"/>
</dbReference>
<evidence type="ECO:0000259" key="16">
    <source>
        <dbReference type="SMART" id="SM00962"/>
    </source>
</evidence>
<evidence type="ECO:0000256" key="8">
    <source>
        <dbReference type="ARBA" id="ARBA00022927"/>
    </source>
</evidence>
<keyword evidence="17" id="KW-0282">Flagellum</keyword>
<evidence type="ECO:0000256" key="12">
    <source>
        <dbReference type="ARBA" id="ARBA00025337"/>
    </source>
</evidence>
<sequence>MSVIRFTGVNSRDAMRRVRDALGEDALILANRRTEQGYEILAMAEEHAVAATQAPEALPPAVPSSAKAPAEPTPGPQLERHPLTQASTPEVVEDASVKHAPRPARPPAEPLEQDFAALGRRLLDEMQEMRTLLDRPRVAPGEKSLTAQLMQELHNAGFSQPLADSLLTGLPPELADAPTRIAEGREWLMQRLTRRLSHETTHDPFSAGGIVALVGPTGVGKTTTTAKLAARQVMRLGADAVALVSTDSYRIGAHEQLRIYAELLGVSLLTVDNDTPLETLLPRLADKQLVIVDTVGMSQRDARLVDQLESLRATGRPLHLLLLLNAGSQGETLEEVVTTYQRAANAAGHPLREAILTKHDEAARLAPVLDVVIRHGLRLHYVSHGQRVPEDLSPVQADTLAQQALVQGAEHAGSAWHSRAEAPRLSRLSHQLLGQGRNLATLWQTLRREVPGFSALEAAWELTDLPAGRQDDALARLQGRPTEASCLLWARPGPARGQTWAMPALWLTEDGMPCGLPLLQHQQPAGWPERLAWSSAWQPRMHILPNLPDAGTRHWLESEGCTWLSHASPHNRLWYAGIKQPLRELAPLATWQNQQVTMLRQQPLLADFHRLSLPEGLAPRHNEGAPLEAWCGRLTHAESGKTASERYWIASATAPSALSLLLGRLVMLDSMTTLTARADKALAETQLGEIDRNWRLAMAAGLAGLACHLTATQASWALDLRGELLALNGSRRRAGTQALLDGLILLFLVEDTFVNLGAQWRGGSAHAS</sequence>
<keyword evidence="6" id="KW-0547">Nucleotide-binding</keyword>
<dbReference type="AlphaFoldDB" id="A0A4V3DQH6"/>
<dbReference type="OrthoDB" id="9778554at2"/>
<evidence type="ECO:0000256" key="1">
    <source>
        <dbReference type="ARBA" id="ARBA00004413"/>
    </source>
</evidence>
<dbReference type="RefSeq" id="WP_133635097.1">
    <property type="nucleotide sequence ID" value="NZ_SNZJ01000004.1"/>
</dbReference>
<evidence type="ECO:0000256" key="13">
    <source>
        <dbReference type="NCBIfam" id="TIGR03499"/>
    </source>
</evidence>
<evidence type="ECO:0000256" key="4">
    <source>
        <dbReference type="ARBA" id="ARBA00022448"/>
    </source>
</evidence>
<evidence type="ECO:0000256" key="6">
    <source>
        <dbReference type="ARBA" id="ARBA00022741"/>
    </source>
</evidence>
<dbReference type="PANTHER" id="PTHR43134">
    <property type="entry name" value="SIGNAL RECOGNITION PARTICLE RECEPTOR SUBUNIT ALPHA"/>
    <property type="match status" value="1"/>
</dbReference>
<evidence type="ECO:0000313" key="18">
    <source>
        <dbReference type="Proteomes" id="UP000295212"/>
    </source>
</evidence>
<comment type="function">
    <text evidence="12">Necessary for flagellar biosynthesis. May be involved in translocation of the flagellum.</text>
</comment>
<comment type="caution">
    <text evidence="17">The sequence shown here is derived from an EMBL/GenBank/DDBJ whole genome shotgun (WGS) entry which is preliminary data.</text>
</comment>
<accession>A0A4V3DQH6</accession>
<comment type="subcellular location">
    <subcellularLocation>
        <location evidence="1">Cell membrane</location>
        <topology evidence="1">Peripheral membrane protein</topology>
        <orientation evidence="1">Cytoplasmic side</orientation>
    </subcellularLocation>
</comment>
<dbReference type="NCBIfam" id="TIGR03499">
    <property type="entry name" value="FlhF"/>
    <property type="match status" value="1"/>
</dbReference>
<reference evidence="17 18" key="1">
    <citation type="submission" date="2019-03" db="EMBL/GenBank/DDBJ databases">
        <title>Genomic Encyclopedia of Type Strains, Phase III (KMG-III): the genomes of soil and plant-associated and newly described type strains.</title>
        <authorList>
            <person name="Whitman W."/>
        </authorList>
    </citation>
    <scope>NUCLEOTIDE SEQUENCE [LARGE SCALE GENOMIC DNA]</scope>
    <source>
        <strain evidence="17 18">CECT 5797</strain>
    </source>
</reference>
<dbReference type="SUPFAM" id="SSF52540">
    <property type="entry name" value="P-loop containing nucleoside triphosphate hydrolases"/>
    <property type="match status" value="1"/>
</dbReference>
<dbReference type="GO" id="GO:0005047">
    <property type="term" value="F:signal recognition particle binding"/>
    <property type="evidence" value="ECO:0007669"/>
    <property type="project" value="TreeGrafter"/>
</dbReference>
<dbReference type="SMART" id="SM00382">
    <property type="entry name" value="AAA"/>
    <property type="match status" value="1"/>
</dbReference>
<dbReference type="InterPro" id="IPR003593">
    <property type="entry name" value="AAA+_ATPase"/>
</dbReference>
<protein>
    <recommendedName>
        <fullName evidence="3 13">Flagellar biosynthesis protein FlhF</fullName>
    </recommendedName>
</protein>
<keyword evidence="10" id="KW-0472">Membrane</keyword>
<dbReference type="Pfam" id="PF00448">
    <property type="entry name" value="SRP54"/>
    <property type="match status" value="1"/>
</dbReference>
<evidence type="ECO:0000256" key="14">
    <source>
        <dbReference type="SAM" id="MobiDB-lite"/>
    </source>
</evidence>
<organism evidence="17 18">
    <name type="scientific">Halomonas ventosae</name>
    <dbReference type="NCBI Taxonomy" id="229007"/>
    <lineage>
        <taxon>Bacteria</taxon>
        <taxon>Pseudomonadati</taxon>
        <taxon>Pseudomonadota</taxon>
        <taxon>Gammaproteobacteria</taxon>
        <taxon>Oceanospirillales</taxon>
        <taxon>Halomonadaceae</taxon>
        <taxon>Halomonas</taxon>
    </lineage>
</organism>
<proteinExistence type="inferred from homology"/>